<dbReference type="PANTHER" id="PTHR46211:SF1">
    <property type="entry name" value="GLYCEROPHOSPHODIESTER PHOSPHODIESTERASE, CYTOPLASMIC"/>
    <property type="match status" value="1"/>
</dbReference>
<evidence type="ECO:0000313" key="4">
    <source>
        <dbReference type="Proteomes" id="UP000000310"/>
    </source>
</evidence>
<organism evidence="3 4">
    <name type="scientific">Pseudopedobacter saltans (strain ATCC 51119 / DSM 12145 / JCM 21818 / CCUG 39354 / LMG 10337 / NBRC 100064 / NCIMB 13643)</name>
    <name type="common">Pedobacter saltans</name>
    <dbReference type="NCBI Taxonomy" id="762903"/>
    <lineage>
        <taxon>Bacteria</taxon>
        <taxon>Pseudomonadati</taxon>
        <taxon>Bacteroidota</taxon>
        <taxon>Sphingobacteriia</taxon>
        <taxon>Sphingobacteriales</taxon>
        <taxon>Sphingobacteriaceae</taxon>
        <taxon>Pseudopedobacter</taxon>
    </lineage>
</organism>
<proteinExistence type="predicted"/>
<dbReference type="AlphaFoldDB" id="F0S9I4"/>
<gene>
    <name evidence="3" type="ordered locus">Pedsa_2998</name>
</gene>
<dbReference type="Gene3D" id="3.20.20.190">
    <property type="entry name" value="Phosphatidylinositol (PI) phosphodiesterase"/>
    <property type="match status" value="1"/>
</dbReference>
<dbReference type="Pfam" id="PF03009">
    <property type="entry name" value="GDPD"/>
    <property type="match status" value="1"/>
</dbReference>
<dbReference type="InterPro" id="IPR017946">
    <property type="entry name" value="PLC-like_Pdiesterase_TIM-brl"/>
</dbReference>
<dbReference type="eggNOG" id="COG0584">
    <property type="taxonomic scope" value="Bacteria"/>
</dbReference>
<dbReference type="HOGENOM" id="CLU_030006_3_5_10"/>
<dbReference type="PROSITE" id="PS51704">
    <property type="entry name" value="GP_PDE"/>
    <property type="match status" value="1"/>
</dbReference>
<dbReference type="GO" id="GO:0008081">
    <property type="term" value="F:phosphoric diester hydrolase activity"/>
    <property type="evidence" value="ECO:0007669"/>
    <property type="project" value="InterPro"/>
</dbReference>
<evidence type="ECO:0000256" key="1">
    <source>
        <dbReference type="SAM" id="SignalP"/>
    </source>
</evidence>
<feature type="chain" id="PRO_5003260082" evidence="1">
    <location>
        <begin position="21"/>
        <end position="259"/>
    </location>
</feature>
<name>F0S9I4_PSESL</name>
<dbReference type="STRING" id="762903.Pedsa_2998"/>
<sequence length="259" mass="29821">MLRRNLCFVLSLFMFYTANAQNNPVIAHRGAWAEKTIPQNSRASLKKAIELKCYGSEFDVHLTKDNILVVNHDNEFLGKDIASATYKELLSLKMSNGETIPTVEEFIKIAKKKNKHKTKLIYEIKTSPLGRERTKETVRESVDLIKKMKMEDMTEFILFDYESAKELVAIYPQAKVHSLTPVTPQKIKEDGLTGLDFHFSVYDKNPTYIPDAKKLGLKTNVWTVNKKEDMVRFLDLGIDYITTDRAAELLEIVKERNQK</sequence>
<dbReference type="KEGG" id="psn:Pedsa_2998"/>
<reference evidence="3 4" key="1">
    <citation type="journal article" date="2011" name="Stand. Genomic Sci.">
        <title>Complete genome sequence of the gliding, heparinolytic Pedobacter saltans type strain (113).</title>
        <authorList>
            <person name="Liolios K."/>
            <person name="Sikorski J."/>
            <person name="Lu M."/>
            <person name="Nolan M."/>
            <person name="Lapidus A."/>
            <person name="Lucas S."/>
            <person name="Hammon N."/>
            <person name="Deshpande S."/>
            <person name="Cheng J.F."/>
            <person name="Tapia R."/>
            <person name="Han C."/>
            <person name="Goodwin L."/>
            <person name="Pitluck S."/>
            <person name="Huntemann M."/>
            <person name="Ivanova N."/>
            <person name="Pagani I."/>
            <person name="Mavromatis K."/>
            <person name="Ovchinikova G."/>
            <person name="Pati A."/>
            <person name="Chen A."/>
            <person name="Palaniappan K."/>
            <person name="Land M."/>
            <person name="Hauser L."/>
            <person name="Brambilla E.M."/>
            <person name="Kotsyurbenko O."/>
            <person name="Rohde M."/>
            <person name="Tindall B.J."/>
            <person name="Abt B."/>
            <person name="Goker M."/>
            <person name="Detter J.C."/>
            <person name="Woyke T."/>
            <person name="Bristow J."/>
            <person name="Eisen J.A."/>
            <person name="Markowitz V."/>
            <person name="Hugenholtz P."/>
            <person name="Klenk H.P."/>
            <person name="Kyrpides N.C."/>
        </authorList>
    </citation>
    <scope>NUCLEOTIDE SEQUENCE [LARGE SCALE GENOMIC DNA]</scope>
    <source>
        <strain evidence="4">ATCC 51119 / DSM 12145 / JCM 21818 / LMG 10337 / NBRC 100064 / NCIMB 13643</strain>
    </source>
</reference>
<accession>F0S9I4</accession>
<keyword evidence="1" id="KW-0732">Signal</keyword>
<dbReference type="EMBL" id="CP002545">
    <property type="protein sequence ID" value="ADY53537.1"/>
    <property type="molecule type" value="Genomic_DNA"/>
</dbReference>
<reference evidence="4" key="2">
    <citation type="submission" date="2011-02" db="EMBL/GenBank/DDBJ databases">
        <title>The complete genome of Pedobacter saltans DSM 12145.</title>
        <authorList>
            <consortium name="US DOE Joint Genome Institute (JGI-PGF)"/>
            <person name="Lucas S."/>
            <person name="Copeland A."/>
            <person name="Lapidus A."/>
            <person name="Bruce D."/>
            <person name="Goodwin L."/>
            <person name="Pitluck S."/>
            <person name="Kyrpides N."/>
            <person name="Mavromatis K."/>
            <person name="Pagani I."/>
            <person name="Ivanova N."/>
            <person name="Ovchinnikova G."/>
            <person name="Lu M."/>
            <person name="Detter J.C."/>
            <person name="Han C."/>
            <person name="Land M."/>
            <person name="Hauser L."/>
            <person name="Markowitz V."/>
            <person name="Cheng J.-F."/>
            <person name="Hugenholtz P."/>
            <person name="Woyke T."/>
            <person name="Wu D."/>
            <person name="Tindall B."/>
            <person name="Pomrenke H.G."/>
            <person name="Brambilla E."/>
            <person name="Klenk H.-P."/>
            <person name="Eisen J.A."/>
        </authorList>
    </citation>
    <scope>NUCLEOTIDE SEQUENCE [LARGE SCALE GENOMIC DNA]</scope>
    <source>
        <strain evidence="4">ATCC 51119 / DSM 12145 / JCM 21818 / LMG 10337 / NBRC 100064 / NCIMB 13643</strain>
    </source>
</reference>
<dbReference type="SUPFAM" id="SSF51695">
    <property type="entry name" value="PLC-like phosphodiesterases"/>
    <property type="match status" value="1"/>
</dbReference>
<feature type="domain" description="GP-PDE" evidence="2">
    <location>
        <begin position="23"/>
        <end position="253"/>
    </location>
</feature>
<protein>
    <submittedName>
        <fullName evidence="3">Glycerophosphoryl diester phosphodiesterase</fullName>
    </submittedName>
</protein>
<evidence type="ECO:0000259" key="2">
    <source>
        <dbReference type="PROSITE" id="PS51704"/>
    </source>
</evidence>
<dbReference type="OrthoDB" id="9776255at2"/>
<evidence type="ECO:0000313" key="3">
    <source>
        <dbReference type="EMBL" id="ADY53537.1"/>
    </source>
</evidence>
<dbReference type="InterPro" id="IPR030395">
    <property type="entry name" value="GP_PDE_dom"/>
</dbReference>
<dbReference type="PANTHER" id="PTHR46211">
    <property type="entry name" value="GLYCEROPHOSPHORYL DIESTER PHOSPHODIESTERASE"/>
    <property type="match status" value="1"/>
</dbReference>
<keyword evidence="4" id="KW-1185">Reference proteome</keyword>
<dbReference type="GO" id="GO:0006629">
    <property type="term" value="P:lipid metabolic process"/>
    <property type="evidence" value="ECO:0007669"/>
    <property type="project" value="InterPro"/>
</dbReference>
<dbReference type="Proteomes" id="UP000000310">
    <property type="component" value="Chromosome"/>
</dbReference>
<feature type="signal peptide" evidence="1">
    <location>
        <begin position="1"/>
        <end position="20"/>
    </location>
</feature>